<dbReference type="PANTHER" id="PTHR10472:SF5">
    <property type="entry name" value="D-AMINOACYL-TRNA DEACYLASE 1"/>
    <property type="match status" value="1"/>
</dbReference>
<gene>
    <name evidence="2 3" type="primary">dtd</name>
    <name evidence="3" type="ORF">GCM10023173_13360</name>
</gene>
<keyword evidence="2" id="KW-0378">Hydrolase</keyword>
<reference evidence="4" key="1">
    <citation type="journal article" date="2019" name="Int. J. Syst. Evol. Microbiol.">
        <title>The Global Catalogue of Microorganisms (GCM) 10K type strain sequencing project: providing services to taxonomists for standard genome sequencing and annotation.</title>
        <authorList>
            <consortium name="The Broad Institute Genomics Platform"/>
            <consortium name="The Broad Institute Genome Sequencing Center for Infectious Disease"/>
            <person name="Wu L."/>
            <person name="Ma J."/>
        </authorList>
    </citation>
    <scope>NUCLEOTIDE SEQUENCE [LARGE SCALE GENOMIC DNA]</scope>
    <source>
        <strain evidence="4">JCM 17858</strain>
    </source>
</reference>
<dbReference type="PANTHER" id="PTHR10472">
    <property type="entry name" value="D-TYROSYL-TRNA TYR DEACYLASE"/>
    <property type="match status" value="1"/>
</dbReference>
<comment type="subunit">
    <text evidence="2">Homodimer.</text>
</comment>
<feature type="short sequence motif" description="Gly-cisPro motif, important for rejection of L-amino acids" evidence="2">
    <location>
        <begin position="154"/>
        <end position="155"/>
    </location>
</feature>
<comment type="subcellular location">
    <subcellularLocation>
        <location evidence="2">Cytoplasm</location>
    </subcellularLocation>
</comment>
<dbReference type="InterPro" id="IPR023509">
    <property type="entry name" value="DTD-like_sf"/>
</dbReference>
<keyword evidence="4" id="KW-1185">Reference proteome</keyword>
<dbReference type="Proteomes" id="UP001500394">
    <property type="component" value="Unassembled WGS sequence"/>
</dbReference>
<comment type="similarity">
    <text evidence="1 2">Belongs to the DTD family.</text>
</comment>
<comment type="catalytic activity">
    <reaction evidence="2">
        <text>a D-aminoacyl-tRNA + H2O = a tRNA + a D-alpha-amino acid + H(+)</text>
        <dbReference type="Rhea" id="RHEA:13953"/>
        <dbReference type="Rhea" id="RHEA-COMP:10123"/>
        <dbReference type="Rhea" id="RHEA-COMP:10124"/>
        <dbReference type="ChEBI" id="CHEBI:15377"/>
        <dbReference type="ChEBI" id="CHEBI:15378"/>
        <dbReference type="ChEBI" id="CHEBI:59871"/>
        <dbReference type="ChEBI" id="CHEBI:78442"/>
        <dbReference type="ChEBI" id="CHEBI:79333"/>
        <dbReference type="EC" id="3.1.1.96"/>
    </reaction>
</comment>
<dbReference type="Gene3D" id="3.50.80.10">
    <property type="entry name" value="D-tyrosyl-tRNA(Tyr) deacylase"/>
    <property type="match status" value="1"/>
</dbReference>
<dbReference type="EC" id="3.1.1.-" evidence="2"/>
<evidence type="ECO:0000313" key="3">
    <source>
        <dbReference type="EMBL" id="GAA4515493.1"/>
    </source>
</evidence>
<sequence length="168" mass="18888">MVIAFFALANSYYFYRMRAVIQRVTHASCTVDNQITGAIENGLLILLGVEDADTQEDMEWLANKIVNLRIFSDENGLMNKSIQDIGGNILLISQFTLFAQTKKGNRPSFIRAAKPEKAKPMYENMSTLLGTLLKKEVQMGIFGADMKIDLRNDGPVTIIMNTKDKDNF</sequence>
<comment type="caution">
    <text evidence="3">The sequence shown here is derived from an EMBL/GenBank/DDBJ whole genome shotgun (WGS) entry which is preliminary data.</text>
</comment>
<dbReference type="CDD" id="cd00563">
    <property type="entry name" value="Dtyr_deacylase"/>
    <property type="match status" value="1"/>
</dbReference>
<dbReference type="HAMAP" id="MF_00518">
    <property type="entry name" value="Deacylase_Dtd"/>
    <property type="match status" value="1"/>
</dbReference>
<dbReference type="SUPFAM" id="SSF69500">
    <property type="entry name" value="DTD-like"/>
    <property type="match status" value="1"/>
</dbReference>
<organism evidence="3 4">
    <name type="scientific">Sphingobacterium thermophilum</name>
    <dbReference type="NCBI Taxonomy" id="768534"/>
    <lineage>
        <taxon>Bacteria</taxon>
        <taxon>Pseudomonadati</taxon>
        <taxon>Bacteroidota</taxon>
        <taxon>Sphingobacteriia</taxon>
        <taxon>Sphingobacteriales</taxon>
        <taxon>Sphingobacteriaceae</taxon>
        <taxon>Sphingobacterium</taxon>
    </lineage>
</organism>
<dbReference type="EC" id="3.1.1.96" evidence="2"/>
<dbReference type="Pfam" id="PF02580">
    <property type="entry name" value="Tyr_Deacylase"/>
    <property type="match status" value="1"/>
</dbReference>
<evidence type="ECO:0000256" key="2">
    <source>
        <dbReference type="HAMAP-Rule" id="MF_00518"/>
    </source>
</evidence>
<comment type="domain">
    <text evidence="2">A Gly-cisPro motif from one monomer fits into the active site of the other monomer to allow specific chiral rejection of L-amino acids.</text>
</comment>
<keyword evidence="2" id="KW-0820">tRNA-binding</keyword>
<accession>A0ABP8R139</accession>
<proteinExistence type="inferred from homology"/>
<comment type="function">
    <text evidence="2">An aminoacyl-tRNA editing enzyme that deacylates mischarged D-aminoacyl-tRNAs. Also deacylates mischarged glycyl-tRNA(Ala), protecting cells against glycine mischarging by AlaRS. Acts via tRNA-based rather than protein-based catalysis; rejects L-amino acids rather than detecting D-amino acids in the active site. By recycling D-aminoacyl-tRNA to D-amino acids and free tRNA molecules, this enzyme counteracts the toxicity associated with the formation of D-aminoacyl-tRNA entities in vivo and helps enforce protein L-homochirality.</text>
</comment>
<evidence type="ECO:0000256" key="1">
    <source>
        <dbReference type="ARBA" id="ARBA00009673"/>
    </source>
</evidence>
<evidence type="ECO:0000313" key="4">
    <source>
        <dbReference type="Proteomes" id="UP001500394"/>
    </source>
</evidence>
<keyword evidence="2" id="KW-0963">Cytoplasm</keyword>
<comment type="catalytic activity">
    <reaction evidence="2">
        <text>glycyl-tRNA(Ala) + H2O = tRNA(Ala) + glycine + H(+)</text>
        <dbReference type="Rhea" id="RHEA:53744"/>
        <dbReference type="Rhea" id="RHEA-COMP:9657"/>
        <dbReference type="Rhea" id="RHEA-COMP:13640"/>
        <dbReference type="ChEBI" id="CHEBI:15377"/>
        <dbReference type="ChEBI" id="CHEBI:15378"/>
        <dbReference type="ChEBI" id="CHEBI:57305"/>
        <dbReference type="ChEBI" id="CHEBI:78442"/>
        <dbReference type="ChEBI" id="CHEBI:78522"/>
    </reaction>
</comment>
<dbReference type="InterPro" id="IPR003732">
    <property type="entry name" value="Daa-tRNA_deacyls_DTD"/>
</dbReference>
<dbReference type="EMBL" id="BAABGR010000015">
    <property type="protein sequence ID" value="GAA4515493.1"/>
    <property type="molecule type" value="Genomic_DNA"/>
</dbReference>
<dbReference type="NCBIfam" id="TIGR00256">
    <property type="entry name" value="D-aminoacyl-tRNA deacylase"/>
    <property type="match status" value="1"/>
</dbReference>
<name>A0ABP8R139_9SPHI</name>
<keyword evidence="2" id="KW-0694">RNA-binding</keyword>
<protein>
    <recommendedName>
        <fullName evidence="2">D-aminoacyl-tRNA deacylase</fullName>
        <shortName evidence="2">DTD</shortName>
        <ecNumber evidence="2">3.1.1.96</ecNumber>
    </recommendedName>
    <alternativeName>
        <fullName evidence="2">Gly-tRNA(Ala) deacylase</fullName>
        <ecNumber evidence="2">3.1.1.-</ecNumber>
    </alternativeName>
</protein>